<dbReference type="GO" id="GO:0008757">
    <property type="term" value="F:S-adenosylmethionine-dependent methyltransferase activity"/>
    <property type="evidence" value="ECO:0007669"/>
    <property type="project" value="InterPro"/>
</dbReference>
<evidence type="ECO:0000313" key="2">
    <source>
        <dbReference type="EMBL" id="MBB4172867.1"/>
    </source>
</evidence>
<reference evidence="2 3" key="1">
    <citation type="submission" date="2020-08" db="EMBL/GenBank/DDBJ databases">
        <title>Genomic Encyclopedia of Type Strains, Phase IV (KMG-IV): sequencing the most valuable type-strain genomes for metagenomic binning, comparative biology and taxonomic classification.</title>
        <authorList>
            <person name="Goeker M."/>
        </authorList>
    </citation>
    <scope>NUCLEOTIDE SEQUENCE [LARGE SCALE GENOMIC DNA]</scope>
    <source>
        <strain evidence="2 3">DSM 101015</strain>
    </source>
</reference>
<protein>
    <submittedName>
        <fullName evidence="2">Ubiquinone/menaquinone biosynthesis C-methylase UbiE</fullName>
    </submittedName>
</protein>
<sequence length="268" mass="29486">MTYKAFTQAERQGWHDRAEVYATHTARATVQIIPAMFDALSVRPEQRLLDVACGPGYVAGAAAALDVDVEGIDYAPGMVGAARKRFPHLKFNVGNAEALPAQDASFEAVACNMGLFHMGDPQLAMREAFRVLRPSGRFSFSQWTAPQDSELYARLFAALKDEADLSRADTAPDAYVLSDPAAVEKMMKNAGFSQMGTRRLDTKLIAHGDDFFDFFMQFGVRVPLIVAAQDSDVKTRLRTRINADMAPYRTGTGFEVPMPSLLYTGTKQ</sequence>
<dbReference type="Proteomes" id="UP000565745">
    <property type="component" value="Unassembled WGS sequence"/>
</dbReference>
<dbReference type="Gene3D" id="3.40.50.150">
    <property type="entry name" value="Vaccinia Virus protein VP39"/>
    <property type="match status" value="1"/>
</dbReference>
<gene>
    <name evidence="2" type="ORF">GGR93_000628</name>
</gene>
<dbReference type="PANTHER" id="PTHR43591">
    <property type="entry name" value="METHYLTRANSFERASE"/>
    <property type="match status" value="1"/>
</dbReference>
<comment type="caution">
    <text evidence="2">The sequence shown here is derived from an EMBL/GenBank/DDBJ whole genome shotgun (WGS) entry which is preliminary data.</text>
</comment>
<keyword evidence="2" id="KW-0830">Ubiquinone</keyword>
<accession>A0A7W6Q4I5</accession>
<dbReference type="InterPro" id="IPR013216">
    <property type="entry name" value="Methyltransf_11"/>
</dbReference>
<dbReference type="GO" id="GO:0032259">
    <property type="term" value="P:methylation"/>
    <property type="evidence" value="ECO:0007669"/>
    <property type="project" value="UniProtKB-KW"/>
</dbReference>
<keyword evidence="2" id="KW-0489">Methyltransferase</keyword>
<dbReference type="Pfam" id="PF08241">
    <property type="entry name" value="Methyltransf_11"/>
    <property type="match status" value="1"/>
</dbReference>
<dbReference type="AlphaFoldDB" id="A0A7W6Q4I5"/>
<organism evidence="2 3">
    <name type="scientific">Sulfitobacter noctilucicola</name>
    <dbReference type="NCBI Taxonomy" id="1342301"/>
    <lineage>
        <taxon>Bacteria</taxon>
        <taxon>Pseudomonadati</taxon>
        <taxon>Pseudomonadota</taxon>
        <taxon>Alphaproteobacteria</taxon>
        <taxon>Rhodobacterales</taxon>
        <taxon>Roseobacteraceae</taxon>
        <taxon>Sulfitobacter</taxon>
    </lineage>
</organism>
<dbReference type="CDD" id="cd02440">
    <property type="entry name" value="AdoMet_MTases"/>
    <property type="match status" value="1"/>
</dbReference>
<dbReference type="PANTHER" id="PTHR43591:SF24">
    <property type="entry name" value="2-METHOXY-6-POLYPRENYL-1,4-BENZOQUINOL METHYLASE, MITOCHONDRIAL"/>
    <property type="match status" value="1"/>
</dbReference>
<dbReference type="RefSeq" id="WP_025055047.1">
    <property type="nucleotide sequence ID" value="NZ_JACIFU010000001.1"/>
</dbReference>
<dbReference type="EMBL" id="JACIFU010000001">
    <property type="protein sequence ID" value="MBB4172867.1"/>
    <property type="molecule type" value="Genomic_DNA"/>
</dbReference>
<evidence type="ECO:0000259" key="1">
    <source>
        <dbReference type="Pfam" id="PF08241"/>
    </source>
</evidence>
<dbReference type="SUPFAM" id="SSF53335">
    <property type="entry name" value="S-adenosyl-L-methionine-dependent methyltransferases"/>
    <property type="match status" value="1"/>
</dbReference>
<dbReference type="OrthoDB" id="8153637at2"/>
<proteinExistence type="predicted"/>
<feature type="domain" description="Methyltransferase type 11" evidence="1">
    <location>
        <begin position="49"/>
        <end position="139"/>
    </location>
</feature>
<keyword evidence="2" id="KW-0808">Transferase</keyword>
<dbReference type="InterPro" id="IPR029063">
    <property type="entry name" value="SAM-dependent_MTases_sf"/>
</dbReference>
<name>A0A7W6Q4I5_9RHOB</name>
<keyword evidence="3" id="KW-1185">Reference proteome</keyword>
<evidence type="ECO:0000313" key="3">
    <source>
        <dbReference type="Proteomes" id="UP000565745"/>
    </source>
</evidence>